<dbReference type="EC" id="2.7.1.6" evidence="11"/>
<dbReference type="GO" id="GO:0005829">
    <property type="term" value="C:cytosol"/>
    <property type="evidence" value="ECO:0007669"/>
    <property type="project" value="TreeGrafter"/>
</dbReference>
<keyword evidence="8" id="KW-0460">Magnesium</keyword>
<dbReference type="PANTHER" id="PTHR10457:SF7">
    <property type="entry name" value="GALACTOKINASE-RELATED"/>
    <property type="match status" value="1"/>
</dbReference>
<dbReference type="eggNOG" id="COG0153">
    <property type="taxonomic scope" value="Bacteria"/>
</dbReference>
<dbReference type="InterPro" id="IPR020568">
    <property type="entry name" value="Ribosomal_Su5_D2-typ_SF"/>
</dbReference>
<dbReference type="FunFam" id="3.30.230.10:FF:000017">
    <property type="entry name" value="Galactokinase"/>
    <property type="match status" value="1"/>
</dbReference>
<sequence length="392" mass="42261">MSPSTTPLARVVAAFRKQFSGGPRVVVRAPGRVNLIGEHTDYNDGFVLPMAIDRAVWIALTPELQPRLIVKSLDKKNVARCSLKQMTPGTSDWFEYIKGVAWVLGREGRSTPGWQGLVVSEVPMGVGLASSSALALAAMRAFVSLAAGDWNAHQMAALVQRAEREWVGVSCGILDPLASAAGRRGHVMLVDCRSHELEYLPMPEELAVVVLDTQSRRGLLDGSPHERRAQCQNAARTLGVPALRDATISDLERRGGMLDDTTLRRARHVITENARTKEAAEALRSGAYERLGELLDSSHESLRNDFEVSNAALDAMVRHARRHAACYGARLTGAGFGGCVVALVRREALAAFIDATCSAYLAETGRRPHAYPCAPADGAGVAPLSALPWDRG</sequence>
<keyword evidence="9" id="KW-0299">Galactose metabolism</keyword>
<dbReference type="PANTHER" id="PTHR10457">
    <property type="entry name" value="MEVALONATE KINASE/GALACTOKINASE"/>
    <property type="match status" value="1"/>
</dbReference>
<dbReference type="GO" id="GO:0006012">
    <property type="term" value="P:galactose metabolic process"/>
    <property type="evidence" value="ECO:0007669"/>
    <property type="project" value="UniProtKB-UniRule"/>
</dbReference>
<dbReference type="GO" id="GO:0005524">
    <property type="term" value="F:ATP binding"/>
    <property type="evidence" value="ECO:0007669"/>
    <property type="project" value="UniProtKB-UniRule"/>
</dbReference>
<dbReference type="Gene3D" id="3.30.70.890">
    <property type="entry name" value="GHMP kinase, C-terminal domain"/>
    <property type="match status" value="1"/>
</dbReference>
<feature type="domain" description="Galactokinase N-terminal" evidence="14">
    <location>
        <begin position="14"/>
        <end position="62"/>
    </location>
</feature>
<evidence type="ECO:0000256" key="1">
    <source>
        <dbReference type="ARBA" id="ARBA00006566"/>
    </source>
</evidence>
<evidence type="ECO:0000256" key="6">
    <source>
        <dbReference type="ARBA" id="ARBA00022777"/>
    </source>
</evidence>
<evidence type="ECO:0000259" key="13">
    <source>
        <dbReference type="Pfam" id="PF08544"/>
    </source>
</evidence>
<evidence type="ECO:0000256" key="10">
    <source>
        <dbReference type="ARBA" id="ARBA00023277"/>
    </source>
</evidence>
<evidence type="ECO:0000256" key="4">
    <source>
        <dbReference type="ARBA" id="ARBA00022723"/>
    </source>
</evidence>
<keyword evidence="7" id="KW-0067">ATP-binding</keyword>
<dbReference type="HOGENOM" id="CLU_017814_2_1_7"/>
<dbReference type="InterPro" id="IPR019539">
    <property type="entry name" value="GalKase_N"/>
</dbReference>
<dbReference type="Pfam" id="PF00288">
    <property type="entry name" value="GHMP_kinases_N"/>
    <property type="match status" value="1"/>
</dbReference>
<evidence type="ECO:0000256" key="5">
    <source>
        <dbReference type="ARBA" id="ARBA00022741"/>
    </source>
</evidence>
<dbReference type="InterPro" id="IPR019741">
    <property type="entry name" value="Galactokinase_CS"/>
</dbReference>
<reference evidence="15 16" key="1">
    <citation type="journal article" date="2010" name="Stand. Genomic Sci.">
        <title>Complete genome sequence of Haliangium ochraceum type strain (SMP-2).</title>
        <authorList>
            <consortium name="US DOE Joint Genome Institute (JGI-PGF)"/>
            <person name="Ivanova N."/>
            <person name="Daum C."/>
            <person name="Lang E."/>
            <person name="Abt B."/>
            <person name="Kopitz M."/>
            <person name="Saunders E."/>
            <person name="Lapidus A."/>
            <person name="Lucas S."/>
            <person name="Glavina Del Rio T."/>
            <person name="Nolan M."/>
            <person name="Tice H."/>
            <person name="Copeland A."/>
            <person name="Cheng J.F."/>
            <person name="Chen F."/>
            <person name="Bruce D."/>
            <person name="Goodwin L."/>
            <person name="Pitluck S."/>
            <person name="Mavromatis K."/>
            <person name="Pati A."/>
            <person name="Mikhailova N."/>
            <person name="Chen A."/>
            <person name="Palaniappan K."/>
            <person name="Land M."/>
            <person name="Hauser L."/>
            <person name="Chang Y.J."/>
            <person name="Jeffries C.D."/>
            <person name="Detter J.C."/>
            <person name="Brettin T."/>
            <person name="Rohde M."/>
            <person name="Goker M."/>
            <person name="Bristow J."/>
            <person name="Markowitz V."/>
            <person name="Eisen J.A."/>
            <person name="Hugenholtz P."/>
            <person name="Kyrpides N.C."/>
            <person name="Klenk H.P."/>
        </authorList>
    </citation>
    <scope>NUCLEOTIDE SEQUENCE [LARGE SCALE GENOMIC DNA]</scope>
    <source>
        <strain evidence="16">DSM 14365 / CIP 107738 / JCM 11303 / AJ 13395 / SMP-2</strain>
    </source>
</reference>
<keyword evidence="3" id="KW-0808">Transferase</keyword>
<keyword evidence="4" id="KW-0479">Metal-binding</keyword>
<dbReference type="PRINTS" id="PR00473">
    <property type="entry name" value="GALCTOKINASE"/>
</dbReference>
<protein>
    <recommendedName>
        <fullName evidence="11">Galactokinase</fullName>
        <ecNumber evidence="11">2.7.1.6</ecNumber>
    </recommendedName>
</protein>
<evidence type="ECO:0000256" key="8">
    <source>
        <dbReference type="ARBA" id="ARBA00022842"/>
    </source>
</evidence>
<dbReference type="GO" id="GO:0046872">
    <property type="term" value="F:metal ion binding"/>
    <property type="evidence" value="ECO:0007669"/>
    <property type="project" value="UniProtKB-KW"/>
</dbReference>
<dbReference type="PROSITE" id="PS00106">
    <property type="entry name" value="GALACTOKINASE"/>
    <property type="match status" value="1"/>
</dbReference>
<dbReference type="OrthoDB" id="250531at2"/>
<dbReference type="InterPro" id="IPR013750">
    <property type="entry name" value="GHMP_kinase_C_dom"/>
</dbReference>
<dbReference type="InterPro" id="IPR014721">
    <property type="entry name" value="Ribsml_uS5_D2-typ_fold_subgr"/>
</dbReference>
<dbReference type="NCBIfam" id="TIGR00131">
    <property type="entry name" value="gal_kin"/>
    <property type="match status" value="1"/>
</dbReference>
<name>D0LM44_HALO1</name>
<keyword evidence="6 15" id="KW-0418">Kinase</keyword>
<keyword evidence="5" id="KW-0547">Nucleotide-binding</keyword>
<evidence type="ECO:0000256" key="7">
    <source>
        <dbReference type="ARBA" id="ARBA00022840"/>
    </source>
</evidence>
<evidence type="ECO:0000256" key="3">
    <source>
        <dbReference type="ARBA" id="ARBA00022679"/>
    </source>
</evidence>
<dbReference type="PIRSF" id="PIRSF000530">
    <property type="entry name" value="Galactokinase"/>
    <property type="match status" value="1"/>
</dbReference>
<dbReference type="Proteomes" id="UP000001880">
    <property type="component" value="Chromosome"/>
</dbReference>
<dbReference type="KEGG" id="hoh:Hoch_2692"/>
<evidence type="ECO:0000313" key="16">
    <source>
        <dbReference type="Proteomes" id="UP000001880"/>
    </source>
</evidence>
<dbReference type="InterPro" id="IPR000705">
    <property type="entry name" value="Galactokinase"/>
</dbReference>
<evidence type="ECO:0000259" key="12">
    <source>
        <dbReference type="Pfam" id="PF00288"/>
    </source>
</evidence>
<keyword evidence="10" id="KW-0119">Carbohydrate metabolism</keyword>
<dbReference type="SUPFAM" id="SSF54211">
    <property type="entry name" value="Ribosomal protein S5 domain 2-like"/>
    <property type="match status" value="1"/>
</dbReference>
<dbReference type="EMBL" id="CP001804">
    <property type="protein sequence ID" value="ACY15222.1"/>
    <property type="molecule type" value="Genomic_DNA"/>
</dbReference>
<dbReference type="RefSeq" id="WP_012827830.1">
    <property type="nucleotide sequence ID" value="NC_013440.1"/>
</dbReference>
<keyword evidence="16" id="KW-1185">Reference proteome</keyword>
<feature type="domain" description="GHMP kinase N-terminal" evidence="12">
    <location>
        <begin position="96"/>
        <end position="182"/>
    </location>
</feature>
<organism evidence="15 16">
    <name type="scientific">Haliangium ochraceum (strain DSM 14365 / JCM 11303 / SMP-2)</name>
    <dbReference type="NCBI Taxonomy" id="502025"/>
    <lineage>
        <taxon>Bacteria</taxon>
        <taxon>Pseudomonadati</taxon>
        <taxon>Myxococcota</taxon>
        <taxon>Polyangia</taxon>
        <taxon>Haliangiales</taxon>
        <taxon>Kofleriaceae</taxon>
        <taxon>Haliangium</taxon>
    </lineage>
</organism>
<dbReference type="STRING" id="502025.Hoch_2692"/>
<evidence type="ECO:0000313" key="15">
    <source>
        <dbReference type="EMBL" id="ACY15222.1"/>
    </source>
</evidence>
<proteinExistence type="inferred from homology"/>
<dbReference type="FunFam" id="3.30.70.890:FF:000001">
    <property type="entry name" value="Galactokinase"/>
    <property type="match status" value="1"/>
</dbReference>
<gene>
    <name evidence="15" type="ordered locus">Hoch_2692</name>
</gene>
<keyword evidence="2" id="KW-0963">Cytoplasm</keyword>
<evidence type="ECO:0000256" key="9">
    <source>
        <dbReference type="ARBA" id="ARBA00023144"/>
    </source>
</evidence>
<dbReference type="InterPro" id="IPR006204">
    <property type="entry name" value="GHMP_kinase_N_dom"/>
</dbReference>
<comment type="similarity">
    <text evidence="1">Belongs to the GHMP kinase family. GalK subfamily.</text>
</comment>
<feature type="domain" description="GHMP kinase C-terminal" evidence="13">
    <location>
        <begin position="279"/>
        <end position="355"/>
    </location>
</feature>
<evidence type="ECO:0000256" key="11">
    <source>
        <dbReference type="NCBIfam" id="TIGR00131"/>
    </source>
</evidence>
<dbReference type="Gene3D" id="3.30.230.10">
    <property type="match status" value="1"/>
</dbReference>
<dbReference type="GO" id="GO:0004335">
    <property type="term" value="F:galactokinase activity"/>
    <property type="evidence" value="ECO:0007669"/>
    <property type="project" value="UniProtKB-UniRule"/>
</dbReference>
<evidence type="ECO:0000256" key="2">
    <source>
        <dbReference type="ARBA" id="ARBA00022490"/>
    </source>
</evidence>
<dbReference type="InterPro" id="IPR006206">
    <property type="entry name" value="Mevalonate/galactokinase"/>
</dbReference>
<dbReference type="PRINTS" id="PR00959">
    <property type="entry name" value="MEVGALKINASE"/>
</dbReference>
<dbReference type="InterPro" id="IPR036554">
    <property type="entry name" value="GHMP_kinase_C_sf"/>
</dbReference>
<evidence type="ECO:0000259" key="14">
    <source>
        <dbReference type="Pfam" id="PF10509"/>
    </source>
</evidence>
<dbReference type="Pfam" id="PF08544">
    <property type="entry name" value="GHMP_kinases_C"/>
    <property type="match status" value="1"/>
</dbReference>
<accession>D0LM44</accession>
<dbReference type="AlphaFoldDB" id="D0LM44"/>
<dbReference type="SUPFAM" id="SSF55060">
    <property type="entry name" value="GHMP Kinase, C-terminal domain"/>
    <property type="match status" value="1"/>
</dbReference>
<dbReference type="Pfam" id="PF10509">
    <property type="entry name" value="GalKase_gal_bdg"/>
    <property type="match status" value="1"/>
</dbReference>